<dbReference type="SUPFAM" id="SSF54160">
    <property type="entry name" value="Chromo domain-like"/>
    <property type="match status" value="1"/>
</dbReference>
<dbReference type="AlphaFoldDB" id="A0AAJ0EMM7"/>
<evidence type="ECO:0000256" key="1">
    <source>
        <dbReference type="ARBA" id="ARBA00011353"/>
    </source>
</evidence>
<dbReference type="EMBL" id="JAHMHR010000087">
    <property type="protein sequence ID" value="KAK1657646.1"/>
    <property type="molecule type" value="Genomic_DNA"/>
</dbReference>
<organism evidence="3 4">
    <name type="scientific">Colletotrichum godetiae</name>
    <dbReference type="NCBI Taxonomy" id="1209918"/>
    <lineage>
        <taxon>Eukaryota</taxon>
        <taxon>Fungi</taxon>
        <taxon>Dikarya</taxon>
        <taxon>Ascomycota</taxon>
        <taxon>Pezizomycotina</taxon>
        <taxon>Sordariomycetes</taxon>
        <taxon>Hypocreomycetidae</taxon>
        <taxon>Glomerellales</taxon>
        <taxon>Glomerellaceae</taxon>
        <taxon>Colletotrichum</taxon>
        <taxon>Colletotrichum acutatum species complex</taxon>
    </lineage>
</organism>
<reference evidence="3" key="1">
    <citation type="submission" date="2021-06" db="EMBL/GenBank/DDBJ databases">
        <title>Comparative genomics, transcriptomics and evolutionary studies reveal genomic signatures of adaptation to plant cell wall in hemibiotrophic fungi.</title>
        <authorList>
            <consortium name="DOE Joint Genome Institute"/>
            <person name="Baroncelli R."/>
            <person name="Diaz J.F."/>
            <person name="Benocci T."/>
            <person name="Peng M."/>
            <person name="Battaglia E."/>
            <person name="Haridas S."/>
            <person name="Andreopoulos W."/>
            <person name="Labutti K."/>
            <person name="Pangilinan J."/>
            <person name="Floch G.L."/>
            <person name="Makela M.R."/>
            <person name="Henrissat B."/>
            <person name="Grigoriev I.V."/>
            <person name="Crouch J.A."/>
            <person name="De Vries R.P."/>
            <person name="Sukno S.A."/>
            <person name="Thon M.R."/>
        </authorList>
    </citation>
    <scope>NUCLEOTIDE SEQUENCE</scope>
    <source>
        <strain evidence="3">CBS 193.32</strain>
    </source>
</reference>
<evidence type="ECO:0000313" key="4">
    <source>
        <dbReference type="Proteomes" id="UP001224890"/>
    </source>
</evidence>
<dbReference type="InterPro" id="IPR016197">
    <property type="entry name" value="Chromo-like_dom_sf"/>
</dbReference>
<proteinExistence type="predicted"/>
<feature type="region of interest" description="Disordered" evidence="2">
    <location>
        <begin position="211"/>
        <end position="247"/>
    </location>
</feature>
<accession>A0AAJ0EMM7</accession>
<gene>
    <name evidence="3" type="ORF">BDP55DRAFT_721257</name>
</gene>
<evidence type="ECO:0000313" key="3">
    <source>
        <dbReference type="EMBL" id="KAK1657646.1"/>
    </source>
</evidence>
<sequence length="247" mass="28532">MAAAISTEFRRISKSLQCFNPMFAMNLFTDFIKFTSLHCQPPNSNIRPAVGNPEDAFPAPVRAPVASMMPDIAGDIEHTLPSIYSITGHRRDADVETLFQLRIEGKDGRQAWVPERAVQEDSEMALFAYWNSVADGRLGAMAHKDLWHPFRIEGHRKTHRGGQLLVYWVGSPDRSWQYERVIRKAGPKLVEDYWDSIRQHQKQDQIILSARQSARRRHRKRKICQNHARSNRITEKHASPRRSRQPT</sequence>
<comment type="subunit">
    <text evidence="1">Component of the NuA4 histone acetyltransferase complex.</text>
</comment>
<feature type="compositionally biased region" description="Basic residues" evidence="2">
    <location>
        <begin position="213"/>
        <end position="224"/>
    </location>
</feature>
<dbReference type="RefSeq" id="XP_060422410.1">
    <property type="nucleotide sequence ID" value="XM_060578505.1"/>
</dbReference>
<comment type="caution">
    <text evidence="3">The sequence shown here is derived from an EMBL/GenBank/DDBJ whole genome shotgun (WGS) entry which is preliminary data.</text>
</comment>
<dbReference type="Proteomes" id="UP001224890">
    <property type="component" value="Unassembled WGS sequence"/>
</dbReference>
<evidence type="ECO:0008006" key="5">
    <source>
        <dbReference type="Google" id="ProtNLM"/>
    </source>
</evidence>
<dbReference type="GeneID" id="85463031"/>
<protein>
    <recommendedName>
        <fullName evidence="5">Chromo domain-containing protein</fullName>
    </recommendedName>
</protein>
<keyword evidence="4" id="KW-1185">Reference proteome</keyword>
<evidence type="ECO:0000256" key="2">
    <source>
        <dbReference type="SAM" id="MobiDB-lite"/>
    </source>
</evidence>
<name>A0AAJ0EMM7_9PEZI</name>